<comment type="caution">
    <text evidence="1">The sequence shown here is derived from an EMBL/GenBank/DDBJ whole genome shotgun (WGS) entry which is preliminary data.</text>
</comment>
<name>A0A699L293_TANCI</name>
<feature type="non-terminal residue" evidence="1">
    <location>
        <position position="27"/>
    </location>
</feature>
<dbReference type="InterPro" id="IPR036322">
    <property type="entry name" value="WD40_repeat_dom_sf"/>
</dbReference>
<dbReference type="GO" id="GO:0005847">
    <property type="term" value="C:mRNA cleavage and polyadenylation specificity factor complex"/>
    <property type="evidence" value="ECO:0007669"/>
    <property type="project" value="TreeGrafter"/>
</dbReference>
<dbReference type="AlphaFoldDB" id="A0A699L293"/>
<gene>
    <name evidence="1" type="ORF">Tci_694216</name>
</gene>
<reference evidence="1" key="1">
    <citation type="journal article" date="2019" name="Sci. Rep.">
        <title>Draft genome of Tanacetum cinerariifolium, the natural source of mosquito coil.</title>
        <authorList>
            <person name="Yamashiro T."/>
            <person name="Shiraishi A."/>
            <person name="Satake H."/>
            <person name="Nakayama K."/>
        </authorList>
    </citation>
    <scope>NUCLEOTIDE SEQUENCE</scope>
</reference>
<dbReference type="GO" id="GO:0031124">
    <property type="term" value="P:mRNA 3'-end processing"/>
    <property type="evidence" value="ECO:0007669"/>
    <property type="project" value="InterPro"/>
</dbReference>
<dbReference type="PANTHER" id="PTHR22836:SF0">
    <property type="entry name" value="PRE-MRNA 3' END PROCESSING PROTEIN WDR33"/>
    <property type="match status" value="1"/>
</dbReference>
<protein>
    <submittedName>
        <fullName evidence="1">Uncharacterized protein</fullName>
    </submittedName>
</protein>
<sequence>MILQAHDDPIRSMVWSYNDNWMVTGDD</sequence>
<proteinExistence type="predicted"/>
<dbReference type="PANTHER" id="PTHR22836">
    <property type="entry name" value="WD40 REPEAT PROTEIN"/>
    <property type="match status" value="1"/>
</dbReference>
<dbReference type="EMBL" id="BKCJ010579000">
    <property type="protein sequence ID" value="GFB22245.1"/>
    <property type="molecule type" value="Genomic_DNA"/>
</dbReference>
<dbReference type="InterPro" id="IPR045245">
    <property type="entry name" value="Pfs2-like"/>
</dbReference>
<accession>A0A699L293</accession>
<organism evidence="1">
    <name type="scientific">Tanacetum cinerariifolium</name>
    <name type="common">Dalmatian daisy</name>
    <name type="synonym">Chrysanthemum cinerariifolium</name>
    <dbReference type="NCBI Taxonomy" id="118510"/>
    <lineage>
        <taxon>Eukaryota</taxon>
        <taxon>Viridiplantae</taxon>
        <taxon>Streptophyta</taxon>
        <taxon>Embryophyta</taxon>
        <taxon>Tracheophyta</taxon>
        <taxon>Spermatophyta</taxon>
        <taxon>Magnoliopsida</taxon>
        <taxon>eudicotyledons</taxon>
        <taxon>Gunneridae</taxon>
        <taxon>Pentapetalae</taxon>
        <taxon>asterids</taxon>
        <taxon>campanulids</taxon>
        <taxon>Asterales</taxon>
        <taxon>Asteraceae</taxon>
        <taxon>Asteroideae</taxon>
        <taxon>Anthemideae</taxon>
        <taxon>Anthemidinae</taxon>
        <taxon>Tanacetum</taxon>
    </lineage>
</organism>
<dbReference type="SUPFAM" id="SSF50978">
    <property type="entry name" value="WD40 repeat-like"/>
    <property type="match status" value="1"/>
</dbReference>
<evidence type="ECO:0000313" key="1">
    <source>
        <dbReference type="EMBL" id="GFB22245.1"/>
    </source>
</evidence>